<organism evidence="2 3">
    <name type="scientific">Pararge aegeria aegeria</name>
    <dbReference type="NCBI Taxonomy" id="348720"/>
    <lineage>
        <taxon>Eukaryota</taxon>
        <taxon>Metazoa</taxon>
        <taxon>Ecdysozoa</taxon>
        <taxon>Arthropoda</taxon>
        <taxon>Hexapoda</taxon>
        <taxon>Insecta</taxon>
        <taxon>Pterygota</taxon>
        <taxon>Neoptera</taxon>
        <taxon>Endopterygota</taxon>
        <taxon>Lepidoptera</taxon>
        <taxon>Glossata</taxon>
        <taxon>Ditrysia</taxon>
        <taxon>Papilionoidea</taxon>
        <taxon>Nymphalidae</taxon>
        <taxon>Satyrinae</taxon>
        <taxon>Satyrini</taxon>
        <taxon>Parargina</taxon>
        <taxon>Pararge</taxon>
    </lineage>
</organism>
<evidence type="ECO:0000256" key="1">
    <source>
        <dbReference type="SAM" id="MobiDB-lite"/>
    </source>
</evidence>
<sequence length="71" mass="8300">MSRTDGRWGCKVLESRPRSGKRSFGRSLRGVRMTSSKSLEASGPKQIRPWCLEPLKYYYIQQWTSIGRFDE</sequence>
<evidence type="ECO:0000313" key="3">
    <source>
        <dbReference type="Proteomes" id="UP000838756"/>
    </source>
</evidence>
<dbReference type="EMBL" id="CAKXAJ010025746">
    <property type="protein sequence ID" value="CAH2243458.1"/>
    <property type="molecule type" value="Genomic_DNA"/>
</dbReference>
<evidence type="ECO:0000313" key="2">
    <source>
        <dbReference type="EMBL" id="CAH2243458.1"/>
    </source>
</evidence>
<dbReference type="AlphaFoldDB" id="A0A8S4S0X7"/>
<protein>
    <submittedName>
        <fullName evidence="2">Jg9374 protein</fullName>
    </submittedName>
</protein>
<dbReference type="Proteomes" id="UP000838756">
    <property type="component" value="Unassembled WGS sequence"/>
</dbReference>
<comment type="caution">
    <text evidence="2">The sequence shown here is derived from an EMBL/GenBank/DDBJ whole genome shotgun (WGS) entry which is preliminary data.</text>
</comment>
<name>A0A8S4S0X7_9NEOP</name>
<proteinExistence type="predicted"/>
<reference evidence="2" key="1">
    <citation type="submission" date="2022-03" db="EMBL/GenBank/DDBJ databases">
        <authorList>
            <person name="Lindestad O."/>
        </authorList>
    </citation>
    <scope>NUCLEOTIDE SEQUENCE</scope>
</reference>
<feature type="region of interest" description="Disordered" evidence="1">
    <location>
        <begin position="16"/>
        <end position="44"/>
    </location>
</feature>
<gene>
    <name evidence="2" type="primary">jg9374</name>
    <name evidence="2" type="ORF">PAEG_LOCUS19606</name>
</gene>
<accession>A0A8S4S0X7</accession>
<keyword evidence="3" id="KW-1185">Reference proteome</keyword>